<dbReference type="InterPro" id="IPR027417">
    <property type="entry name" value="P-loop_NTPase"/>
</dbReference>
<dbReference type="Pfam" id="PF07685">
    <property type="entry name" value="GATase_3"/>
    <property type="match status" value="1"/>
</dbReference>
<evidence type="ECO:0000256" key="2">
    <source>
        <dbReference type="ARBA" id="ARBA00022573"/>
    </source>
</evidence>
<dbReference type="CDD" id="cd01750">
    <property type="entry name" value="GATase1_CobQ"/>
    <property type="match status" value="1"/>
</dbReference>
<evidence type="ECO:0000259" key="6">
    <source>
        <dbReference type="Pfam" id="PF07685"/>
    </source>
</evidence>
<feature type="active site" evidence="4">
    <location>
        <position position="437"/>
    </location>
</feature>
<gene>
    <name evidence="4" type="primary">cobQ</name>
    <name evidence="7" type="ORF">ENT72_05605</name>
</gene>
<evidence type="ECO:0000259" key="5">
    <source>
        <dbReference type="Pfam" id="PF01656"/>
    </source>
</evidence>
<dbReference type="Gene3D" id="3.40.50.880">
    <property type="match status" value="1"/>
</dbReference>
<keyword evidence="3 4" id="KW-0315">Glutamine amidotransferase</keyword>
<dbReference type="GO" id="GO:0009236">
    <property type="term" value="P:cobalamin biosynthetic process"/>
    <property type="evidence" value="ECO:0007669"/>
    <property type="project" value="UniProtKB-UniRule"/>
</dbReference>
<dbReference type="GO" id="GO:0015420">
    <property type="term" value="F:ABC-type vitamin B12 transporter activity"/>
    <property type="evidence" value="ECO:0007669"/>
    <property type="project" value="UniProtKB-UniRule"/>
</dbReference>
<dbReference type="InterPro" id="IPR002586">
    <property type="entry name" value="CobQ/CobB/MinD/ParA_Nub-bd_dom"/>
</dbReference>
<comment type="function">
    <text evidence="4">Catalyzes amidations at positions B, D, E, and G on adenosylcobyrinic A,C-diamide. NH(2) groups are provided by glutamine, and one molecule of ATP is hydrogenolyzed for each amidation.</text>
</comment>
<dbReference type="InterPro" id="IPR011698">
    <property type="entry name" value="GATase_3"/>
</dbReference>
<evidence type="ECO:0000313" key="7">
    <source>
        <dbReference type="EMBL" id="HGU42371.1"/>
    </source>
</evidence>
<evidence type="ECO:0000256" key="4">
    <source>
        <dbReference type="HAMAP-Rule" id="MF_00028"/>
    </source>
</evidence>
<accession>A0A7C4WCF3</accession>
<feature type="active site" description="Nucleophile" evidence="4">
    <location>
        <position position="331"/>
    </location>
</feature>
<evidence type="ECO:0000256" key="1">
    <source>
        <dbReference type="ARBA" id="ARBA00004953"/>
    </source>
</evidence>
<dbReference type="PANTHER" id="PTHR21343">
    <property type="entry name" value="DETHIOBIOTIN SYNTHETASE"/>
    <property type="match status" value="1"/>
</dbReference>
<feature type="domain" description="CobB/CobQ-like glutamine amidotransferase" evidence="6">
    <location>
        <begin position="252"/>
        <end position="444"/>
    </location>
</feature>
<feature type="domain" description="CobQ/CobB/MinD/ParA nucleotide binding" evidence="5">
    <location>
        <begin position="5"/>
        <end position="231"/>
    </location>
</feature>
<dbReference type="PROSITE" id="PS51274">
    <property type="entry name" value="GATASE_COBBQ"/>
    <property type="match status" value="1"/>
</dbReference>
<dbReference type="HAMAP" id="MF_00028">
    <property type="entry name" value="CobQ"/>
    <property type="match status" value="1"/>
</dbReference>
<dbReference type="AlphaFoldDB" id="A0A7C4WCF3"/>
<dbReference type="SUPFAM" id="SSF52540">
    <property type="entry name" value="P-loop containing nucleoside triphosphate hydrolases"/>
    <property type="match status" value="1"/>
</dbReference>
<proteinExistence type="inferred from homology"/>
<dbReference type="NCBIfam" id="TIGR00313">
    <property type="entry name" value="cobQ"/>
    <property type="match status" value="1"/>
</dbReference>
<dbReference type="InterPro" id="IPR029062">
    <property type="entry name" value="Class_I_gatase-like"/>
</dbReference>
<dbReference type="UniPathway" id="UPA00148"/>
<comment type="caution">
    <text evidence="7">The sequence shown here is derived from an EMBL/GenBank/DDBJ whole genome shotgun (WGS) entry which is preliminary data.</text>
</comment>
<keyword evidence="2 4" id="KW-0169">Cobalamin biosynthesis</keyword>
<dbReference type="Gene3D" id="3.40.50.300">
    <property type="entry name" value="P-loop containing nucleotide triphosphate hydrolases"/>
    <property type="match status" value="1"/>
</dbReference>
<name>A0A7C4WCF3_FERPE</name>
<comment type="pathway">
    <text evidence="1 4">Cofactor biosynthesis; adenosylcobalamin biosynthesis.</text>
</comment>
<dbReference type="InterPro" id="IPR047045">
    <property type="entry name" value="CobQ_N"/>
</dbReference>
<sequence length="493" mass="55284">MTKSIVILGTMSSAGKSLIVTGLCRIFARRGIKVAPFKAQNMSNNAAVCKDGGEIGRAQYLQAIACNIEPTVDMNPILLKPEGNSKSQIVLRGKVWDSLSAKNYYERKKQLWNVVIESLERLKREYELLIVEGAGSPVELNLKQNDIVNMAIAKYLNAPTYIVGDIDRGGIFAQLLGTYWLLEEEEKKLVKGFIVNKFRGDINLFKDGIGIIQEKSGVPVVGIVPYINDLILPEEDAATIDDFIHSYGKKIDICVISYPHISNFDDFDALKMHKEVNLRFVRKIEEFGTPDLVILPGSKNTISDLIWIKKTGFEDMLKRYVQEGGRLIGICGGYQMLGKKIHDPQKMESDTSEIDGLGFLNTLTVLKTNKTTRQIMAKMVKDIGFFTEETLEGYEIHLGQTEFLDDNHGIFEITVGNQVITDGAFNDGFKVWGTYIHGIFNNDGFRNSFLKSLGIEFEELSYKESLNKSIDLLADVMEKSIDVQKIMEDAGIF</sequence>
<dbReference type="PANTHER" id="PTHR21343:SF1">
    <property type="entry name" value="COBYRIC ACID SYNTHASE"/>
    <property type="match status" value="1"/>
</dbReference>
<protein>
    <recommendedName>
        <fullName evidence="4">Cobyric acid synthase</fullName>
    </recommendedName>
</protein>
<comment type="similarity">
    <text evidence="4">Belongs to the CobB/CobQ family. CobQ subfamily.</text>
</comment>
<dbReference type="Pfam" id="PF01656">
    <property type="entry name" value="CbiA"/>
    <property type="match status" value="1"/>
</dbReference>
<dbReference type="InterPro" id="IPR004459">
    <property type="entry name" value="CobQ_synth"/>
</dbReference>
<organism evidence="7">
    <name type="scientific">Fervidobacterium pennivorans</name>
    <dbReference type="NCBI Taxonomy" id="93466"/>
    <lineage>
        <taxon>Bacteria</taxon>
        <taxon>Thermotogati</taxon>
        <taxon>Thermotogota</taxon>
        <taxon>Thermotogae</taxon>
        <taxon>Thermotogales</taxon>
        <taxon>Fervidobacteriaceae</taxon>
        <taxon>Fervidobacterium</taxon>
    </lineage>
</organism>
<reference evidence="7" key="1">
    <citation type="journal article" date="2020" name="mSystems">
        <title>Genome- and Community-Level Interaction Insights into Carbon Utilization and Element Cycling Functions of Hydrothermarchaeota in Hydrothermal Sediment.</title>
        <authorList>
            <person name="Zhou Z."/>
            <person name="Liu Y."/>
            <person name="Xu W."/>
            <person name="Pan J."/>
            <person name="Luo Z.H."/>
            <person name="Li M."/>
        </authorList>
    </citation>
    <scope>NUCLEOTIDE SEQUENCE [LARGE SCALE GENOMIC DNA]</scope>
    <source>
        <strain evidence="7">SpSt-604</strain>
    </source>
</reference>
<dbReference type="NCBIfam" id="NF001989">
    <property type="entry name" value="PRK00784.1"/>
    <property type="match status" value="1"/>
</dbReference>
<dbReference type="SUPFAM" id="SSF52317">
    <property type="entry name" value="Class I glutamine amidotransferase-like"/>
    <property type="match status" value="1"/>
</dbReference>
<dbReference type="InterPro" id="IPR033949">
    <property type="entry name" value="CobQ_GATase1"/>
</dbReference>
<dbReference type="CDD" id="cd05389">
    <property type="entry name" value="CobQ_N"/>
    <property type="match status" value="1"/>
</dbReference>
<dbReference type="EMBL" id="DSZT01000175">
    <property type="protein sequence ID" value="HGU42371.1"/>
    <property type="molecule type" value="Genomic_DNA"/>
</dbReference>
<dbReference type="GO" id="GO:0003824">
    <property type="term" value="F:catalytic activity"/>
    <property type="evidence" value="ECO:0007669"/>
    <property type="project" value="InterPro"/>
</dbReference>
<evidence type="ECO:0000256" key="3">
    <source>
        <dbReference type="ARBA" id="ARBA00022962"/>
    </source>
</evidence>